<feature type="region of interest" description="Disordered" evidence="1">
    <location>
        <begin position="655"/>
        <end position="681"/>
    </location>
</feature>
<dbReference type="InterPro" id="IPR029058">
    <property type="entry name" value="AB_hydrolase_fold"/>
</dbReference>
<dbReference type="Gene3D" id="3.40.50.1820">
    <property type="entry name" value="alpha/beta hydrolase"/>
    <property type="match status" value="1"/>
</dbReference>
<sequence>MRFFHVASLAATAVITISGCAPVEKSKTDVQSSSVQNSMAETNSYGKPVVYQVFTRLFGNQNETNKPWGTIEENGVGKFSDFTPEALEGIRELGVTHIWYTGVPHHAVINDYTEFGISLDDPDVVKGRAGSPYAVKDYYSVNPDLADDPAKRLEEFEALIARTHAHGMKVIIDIVPNHVARNYQSISAPEGVEDFGQRDDSSVEYARDNNFYYVVNTPFEVPDVQKGYEPLGGEVHPLSDGKFDEMPAKWTGNGSRAAKPNANDWYETVKVNYGIRPDGSKDFPTLPDGYAQKNAQAHYAFWQDQVAANKVPDSWFKFRDIALYWTYKGIDGFRFDMSEMVPVEFWSFLNSSIKQVNPNAFLLAEIYNPDAYRDYLFLGKMDYLYDKVDFYDAIKPVMQGKAGTTELVRIQQKFADIEQYLLHFLDNHDEQRLASPEFAGDMNMGKPALVTSALINSAPMMIYFGQEVGEDGSEETGFGDPSRTTIFDYAGVPAHQRWMNGGKFDGGKLTQEERALRKFYKKVLNIASTSPAMTGPYQDLHIWNLSQTNGYDDQQMSFARWTEETNVTSLDKGVKSPQKLVVVSNFSYDDTEYQLQLSPRLISTWQLDSGRYQFEDLLTGEFVELTVNKNSASIPVKLAGLQSRVLTLKGKMNPNTVKPKTAIEGDSHESTASNASSTSSLKGRVEIVEPGLSLPNLERQRTIRVYLPPSYSISSDKSYPVIYMHDGQNLFDDATSFMGEWQVDESMDQIAKDTGFEAIVVGIDNGEGDRISEYTVWEHSKYGVGKGRLYLQDIVESVKPYIDNTYRTKVGSDSTSIIGSSLGGLISHVAIQEYPEVFGKAGILSPSYWYSPLVYSELVEKPIKPNHDLYFSAGTDESETMVSDLEKMLTLLKKHGHSEHHLKASIVQDAKHNEAFWRSEFPKVVRWLYGIEI</sequence>
<dbReference type="Gene3D" id="3.20.20.80">
    <property type="entry name" value="Glycosidases"/>
    <property type="match status" value="2"/>
</dbReference>
<dbReference type="PROSITE" id="PS51257">
    <property type="entry name" value="PROKAR_LIPOPROTEIN"/>
    <property type="match status" value="1"/>
</dbReference>
<dbReference type="Pfam" id="PF00128">
    <property type="entry name" value="Alpha-amylase"/>
    <property type="match status" value="2"/>
</dbReference>
<feature type="domain" description="Glycosyl hydrolase family 13 catalytic" evidence="2">
    <location>
        <begin position="52"/>
        <end position="527"/>
    </location>
</feature>
<dbReference type="EMBL" id="CP072110">
    <property type="protein sequence ID" value="QTH63662.1"/>
    <property type="molecule type" value="Genomic_DNA"/>
</dbReference>
<organism evidence="3 4">
    <name type="scientific">Psychrosphaera ytuae</name>
    <dbReference type="NCBI Taxonomy" id="2820710"/>
    <lineage>
        <taxon>Bacteria</taxon>
        <taxon>Pseudomonadati</taxon>
        <taxon>Pseudomonadota</taxon>
        <taxon>Gammaproteobacteria</taxon>
        <taxon>Alteromonadales</taxon>
        <taxon>Pseudoalteromonadaceae</taxon>
        <taxon>Psychrosphaera</taxon>
    </lineage>
</organism>
<dbReference type="Pfam" id="PF00756">
    <property type="entry name" value="Esterase"/>
    <property type="match status" value="1"/>
</dbReference>
<dbReference type="InterPro" id="IPR000801">
    <property type="entry name" value="Esterase-like"/>
</dbReference>
<dbReference type="SMART" id="SM00642">
    <property type="entry name" value="Aamy"/>
    <property type="match status" value="1"/>
</dbReference>
<accession>A0A975DAP2</accession>
<dbReference type="InterPro" id="IPR006047">
    <property type="entry name" value="GH13_cat_dom"/>
</dbReference>
<dbReference type="Proteomes" id="UP000682739">
    <property type="component" value="Chromosome"/>
</dbReference>
<dbReference type="GO" id="GO:0004556">
    <property type="term" value="F:alpha-amylase activity"/>
    <property type="evidence" value="ECO:0007669"/>
    <property type="project" value="TreeGrafter"/>
</dbReference>
<evidence type="ECO:0000313" key="3">
    <source>
        <dbReference type="EMBL" id="QTH63662.1"/>
    </source>
</evidence>
<evidence type="ECO:0000256" key="1">
    <source>
        <dbReference type="SAM" id="MobiDB-lite"/>
    </source>
</evidence>
<dbReference type="KEGG" id="psym:J1N51_13210"/>
<protein>
    <recommendedName>
        <fullName evidence="2">Glycosyl hydrolase family 13 catalytic domain-containing protein</fullName>
    </recommendedName>
</protein>
<evidence type="ECO:0000259" key="2">
    <source>
        <dbReference type="SMART" id="SM00642"/>
    </source>
</evidence>
<dbReference type="InterPro" id="IPR017853">
    <property type="entry name" value="GH"/>
</dbReference>
<dbReference type="CDD" id="cd11349">
    <property type="entry name" value="AmyAc_3"/>
    <property type="match status" value="1"/>
</dbReference>
<dbReference type="GO" id="GO:0009313">
    <property type="term" value="P:oligosaccharide catabolic process"/>
    <property type="evidence" value="ECO:0007669"/>
    <property type="project" value="TreeGrafter"/>
</dbReference>
<feature type="compositionally biased region" description="Low complexity" evidence="1">
    <location>
        <begin position="670"/>
        <end position="680"/>
    </location>
</feature>
<name>A0A975DAP2_9GAMM</name>
<dbReference type="PANTHER" id="PTHR10357:SF205">
    <property type="entry name" value="O-GLYCOSYL HYDROLASE FAMILY 13"/>
    <property type="match status" value="1"/>
</dbReference>
<proteinExistence type="predicted"/>
<dbReference type="AlphaFoldDB" id="A0A975DAP2"/>
<dbReference type="SUPFAM" id="SSF51445">
    <property type="entry name" value="(Trans)glycosidases"/>
    <property type="match status" value="1"/>
</dbReference>
<evidence type="ECO:0000313" key="4">
    <source>
        <dbReference type="Proteomes" id="UP000682739"/>
    </source>
</evidence>
<dbReference type="PANTHER" id="PTHR10357">
    <property type="entry name" value="ALPHA-AMYLASE FAMILY MEMBER"/>
    <property type="match status" value="1"/>
</dbReference>
<gene>
    <name evidence="3" type="ORF">J1N51_13210</name>
</gene>
<keyword evidence="4" id="KW-1185">Reference proteome</keyword>
<dbReference type="SUPFAM" id="SSF53474">
    <property type="entry name" value="alpha/beta-Hydrolases"/>
    <property type="match status" value="1"/>
</dbReference>
<reference evidence="3" key="1">
    <citation type="submission" date="2021-03" db="EMBL/GenBank/DDBJ databases">
        <title>Description of Psychrosphaera ytuae sp. nov. isolated from deep sea sediment of South China Sea.</title>
        <authorList>
            <person name="Zhang J."/>
            <person name="Xu X.-D."/>
        </authorList>
    </citation>
    <scope>NUCLEOTIDE SEQUENCE</scope>
    <source>
        <strain evidence="3">MTZ26</strain>
    </source>
</reference>